<dbReference type="AlphaFoldDB" id="A0A420GNI2"/>
<name>A0A420GNI2_9BURK</name>
<dbReference type="Proteomes" id="UP000283709">
    <property type="component" value="Unassembled WGS sequence"/>
</dbReference>
<protein>
    <submittedName>
        <fullName evidence="1">Uncharacterized protein</fullName>
    </submittedName>
</protein>
<evidence type="ECO:0000313" key="1">
    <source>
        <dbReference type="EMBL" id="RKF46722.1"/>
    </source>
</evidence>
<reference evidence="1 2" key="1">
    <citation type="submission" date="2016-07" db="EMBL/GenBank/DDBJ databases">
        <title>Genome analysis of Burkholderia fungorum ES3-20.</title>
        <authorList>
            <person name="Xu D."/>
            <person name="Yao R."/>
            <person name="Zheng S."/>
        </authorList>
    </citation>
    <scope>NUCLEOTIDE SEQUENCE [LARGE SCALE GENOMIC DNA]</scope>
    <source>
        <strain evidence="1 2">ES3-20</strain>
    </source>
</reference>
<dbReference type="EMBL" id="MCAS01000012">
    <property type="protein sequence ID" value="RKF46722.1"/>
    <property type="molecule type" value="Genomic_DNA"/>
</dbReference>
<organism evidence="1 2">
    <name type="scientific">Paraburkholderia fungorum</name>
    <dbReference type="NCBI Taxonomy" id="134537"/>
    <lineage>
        <taxon>Bacteria</taxon>
        <taxon>Pseudomonadati</taxon>
        <taxon>Pseudomonadota</taxon>
        <taxon>Betaproteobacteria</taxon>
        <taxon>Burkholderiales</taxon>
        <taxon>Burkholderiaceae</taxon>
        <taxon>Paraburkholderia</taxon>
    </lineage>
</organism>
<evidence type="ECO:0000313" key="2">
    <source>
        <dbReference type="Proteomes" id="UP000283709"/>
    </source>
</evidence>
<sequence length="97" mass="10987">MSFTTQENGKADTACVIARNTRNGAFNHDIIRIGVAHTEFADIVTIVDADKRLSDLLTRRRYLDNMAKLLTVGQQLLLWWQFSNIESAVIDAVLEHE</sequence>
<gene>
    <name evidence="1" type="ORF">BCY88_03745</name>
</gene>
<proteinExistence type="predicted"/>
<accession>A0A420GNI2</accession>
<comment type="caution">
    <text evidence="1">The sequence shown here is derived from an EMBL/GenBank/DDBJ whole genome shotgun (WGS) entry which is preliminary data.</text>
</comment>